<dbReference type="AlphaFoldDB" id="A0AA94VC06"/>
<comment type="caution">
    <text evidence="1">The sequence shown here is derived from an EMBL/GenBank/DDBJ whole genome shotgun (WGS) entry which is preliminary data.</text>
</comment>
<protein>
    <recommendedName>
        <fullName evidence="3">DUF1833 domain-containing protein</fullName>
    </recommendedName>
</protein>
<name>A0AA94VC06_RHIRH</name>
<evidence type="ECO:0000313" key="1">
    <source>
        <dbReference type="EMBL" id="TRA88269.1"/>
    </source>
</evidence>
<proteinExistence type="predicted"/>
<accession>A0AA94VC06</accession>
<evidence type="ECO:0008006" key="3">
    <source>
        <dbReference type="Google" id="ProtNLM"/>
    </source>
</evidence>
<organism evidence="1 2">
    <name type="scientific">Rhizobium rhizogenes</name>
    <name type="common">Agrobacterium rhizogenes</name>
    <dbReference type="NCBI Taxonomy" id="359"/>
    <lineage>
        <taxon>Bacteria</taxon>
        <taxon>Pseudomonadati</taxon>
        <taxon>Pseudomonadota</taxon>
        <taxon>Alphaproteobacteria</taxon>
        <taxon>Hyphomicrobiales</taxon>
        <taxon>Rhizobiaceae</taxon>
        <taxon>Rhizobium/Agrobacterium group</taxon>
        <taxon>Rhizobium</taxon>
    </lineage>
</organism>
<dbReference type="Proteomes" id="UP000320858">
    <property type="component" value="Unassembled WGS sequence"/>
</dbReference>
<dbReference type="EMBL" id="SGOB01000003">
    <property type="protein sequence ID" value="TRA88269.1"/>
    <property type="molecule type" value="Genomic_DNA"/>
</dbReference>
<evidence type="ECO:0000313" key="2">
    <source>
        <dbReference type="Proteomes" id="UP000320858"/>
    </source>
</evidence>
<dbReference type="RefSeq" id="WP_141194179.1">
    <property type="nucleotide sequence ID" value="NZ_SGOB01000003.1"/>
</dbReference>
<reference evidence="1 2" key="1">
    <citation type="journal article" date="2019" name="Appl. Microbiol. Biotechnol.">
        <title>Differential efficiency of wild type rhizogenic strains for rol gene transformation of plants.</title>
        <authorList>
            <person name="Desmet S."/>
            <person name="De Keyser E."/>
            <person name="Van Vaerenbergh J."/>
            <person name="Baeyen S."/>
            <person name="Van Huylenbroeck J."/>
            <person name="Geelen D."/>
            <person name="Dhooghe E."/>
        </authorList>
    </citation>
    <scope>NUCLEOTIDE SEQUENCE [LARGE SCALE GENOMIC DNA]</scope>
    <source>
        <strain evidence="1 2">B 4.1</strain>
    </source>
</reference>
<sequence length="158" mass="17301">MDIKVEPFKPHGFTIFCEDLREEKTGQTTYVGVYGDAMYTDIPLPISLSQLSMAIHLFDEPRDVPTTITIKIAQPGEDFETAWSFDTEVDLSLLKLPDIGDLPARPRAHVVLKVGGGTPPPITQYGRIRVAAIWDGKFVPLGSLAIAPLSKLPEPGSK</sequence>
<gene>
    <name evidence="1" type="ORF">EXN24_17245</name>
</gene>